<evidence type="ECO:0000256" key="5">
    <source>
        <dbReference type="ARBA" id="ARBA00022840"/>
    </source>
</evidence>
<dbReference type="GO" id="GO:0005524">
    <property type="term" value="F:ATP binding"/>
    <property type="evidence" value="ECO:0007669"/>
    <property type="project" value="UniProtKB-UniRule"/>
</dbReference>
<keyword evidence="1 7" id="KW-0028">Amino-acid biosynthesis</keyword>
<dbReference type="OrthoDB" id="9800332at2"/>
<dbReference type="Gene3D" id="3.40.50.300">
    <property type="entry name" value="P-loop containing nucleotide triphosphate hydrolases"/>
    <property type="match status" value="1"/>
</dbReference>
<comment type="subunit">
    <text evidence="7">Monomer.</text>
</comment>
<dbReference type="InterPro" id="IPR031322">
    <property type="entry name" value="Shikimate/glucono_kinase"/>
</dbReference>
<comment type="function">
    <text evidence="7">Catalyzes the specific phosphorylation of the 3-hydroxyl group of shikimic acid using ATP as a cosubstrate.</text>
</comment>
<keyword evidence="9" id="KW-1185">Reference proteome</keyword>
<dbReference type="AlphaFoldDB" id="A0A426REN8"/>
<reference evidence="9" key="1">
    <citation type="submission" date="2018-12" db="EMBL/GenBank/DDBJ databases">
        <title>Maribacter lutimaris sp. nov., isolated from marine sediment.</title>
        <authorList>
            <person name="Kim K.K."/>
        </authorList>
    </citation>
    <scope>NUCLEOTIDE SEQUENCE [LARGE SCALE GENOMIC DNA]</scope>
    <source>
        <strain evidence="9">PoM-212</strain>
    </source>
</reference>
<comment type="caution">
    <text evidence="8">The sequence shown here is derived from an EMBL/GenBank/DDBJ whole genome shotgun (WGS) entry which is preliminary data.</text>
</comment>
<dbReference type="GO" id="GO:0009073">
    <property type="term" value="P:aromatic amino acid family biosynthetic process"/>
    <property type="evidence" value="ECO:0007669"/>
    <property type="project" value="UniProtKB-KW"/>
</dbReference>
<dbReference type="EMBL" id="QUSX01000005">
    <property type="protein sequence ID" value="RRQ47550.1"/>
    <property type="molecule type" value="Genomic_DNA"/>
</dbReference>
<dbReference type="CDD" id="cd00464">
    <property type="entry name" value="SK"/>
    <property type="match status" value="1"/>
</dbReference>
<dbReference type="GO" id="GO:0009423">
    <property type="term" value="P:chorismate biosynthetic process"/>
    <property type="evidence" value="ECO:0007669"/>
    <property type="project" value="UniProtKB-UniRule"/>
</dbReference>
<comment type="similarity">
    <text evidence="7">Belongs to the shikimate kinase family.</text>
</comment>
<keyword evidence="7" id="KW-0479">Metal-binding</keyword>
<evidence type="ECO:0000256" key="3">
    <source>
        <dbReference type="ARBA" id="ARBA00022741"/>
    </source>
</evidence>
<dbReference type="EC" id="2.7.1.71" evidence="7"/>
<accession>A0A426REN8</accession>
<feature type="binding site" evidence="7">
    <location>
        <position position="79"/>
    </location>
    <ligand>
        <name>substrate</name>
    </ligand>
</feature>
<dbReference type="GO" id="GO:0000287">
    <property type="term" value="F:magnesium ion binding"/>
    <property type="evidence" value="ECO:0007669"/>
    <property type="project" value="UniProtKB-UniRule"/>
</dbReference>
<evidence type="ECO:0000256" key="1">
    <source>
        <dbReference type="ARBA" id="ARBA00022605"/>
    </source>
</evidence>
<evidence type="ECO:0000313" key="8">
    <source>
        <dbReference type="EMBL" id="RRQ47550.1"/>
    </source>
</evidence>
<dbReference type="PANTHER" id="PTHR21087">
    <property type="entry name" value="SHIKIMATE KINASE"/>
    <property type="match status" value="1"/>
</dbReference>
<feature type="binding site" evidence="7">
    <location>
        <position position="56"/>
    </location>
    <ligand>
        <name>substrate</name>
    </ligand>
</feature>
<evidence type="ECO:0000256" key="6">
    <source>
        <dbReference type="ARBA" id="ARBA00023141"/>
    </source>
</evidence>
<comment type="subcellular location">
    <subcellularLocation>
        <location evidence="7">Cytoplasm</location>
    </subcellularLocation>
</comment>
<feature type="binding site" evidence="7">
    <location>
        <position position="119"/>
    </location>
    <ligand>
        <name>ATP</name>
        <dbReference type="ChEBI" id="CHEBI:30616"/>
    </ligand>
</feature>
<feature type="binding site" evidence="7">
    <location>
        <begin position="10"/>
        <end position="15"/>
    </location>
    <ligand>
        <name>ATP</name>
        <dbReference type="ChEBI" id="CHEBI:30616"/>
    </ligand>
</feature>
<evidence type="ECO:0000313" key="9">
    <source>
        <dbReference type="Proteomes" id="UP000286990"/>
    </source>
</evidence>
<feature type="binding site" evidence="7">
    <location>
        <position position="32"/>
    </location>
    <ligand>
        <name>substrate</name>
    </ligand>
</feature>
<feature type="binding site" evidence="7">
    <location>
        <position position="14"/>
    </location>
    <ligand>
        <name>Mg(2+)</name>
        <dbReference type="ChEBI" id="CHEBI:18420"/>
    </ligand>
</feature>
<dbReference type="GO" id="GO:0008652">
    <property type="term" value="P:amino acid biosynthetic process"/>
    <property type="evidence" value="ECO:0007669"/>
    <property type="project" value="UniProtKB-KW"/>
</dbReference>
<dbReference type="Pfam" id="PF01202">
    <property type="entry name" value="SKI"/>
    <property type="match status" value="1"/>
</dbReference>
<gene>
    <name evidence="7" type="primary">aroK</name>
    <name evidence="8" type="ORF">DZC72_17140</name>
</gene>
<dbReference type="GO" id="GO:0004765">
    <property type="term" value="F:shikimate kinase activity"/>
    <property type="evidence" value="ECO:0007669"/>
    <property type="project" value="UniProtKB-UniRule"/>
</dbReference>
<comment type="caution">
    <text evidence="7">Lacks conserved residue(s) required for the propagation of feature annotation.</text>
</comment>
<dbReference type="UniPathway" id="UPA00053">
    <property type="reaction ID" value="UER00088"/>
</dbReference>
<keyword evidence="7" id="KW-0460">Magnesium</keyword>
<dbReference type="Proteomes" id="UP000286990">
    <property type="component" value="Unassembled WGS sequence"/>
</dbReference>
<dbReference type="InterPro" id="IPR000623">
    <property type="entry name" value="Shikimate_kinase/TSH1"/>
</dbReference>
<protein>
    <recommendedName>
        <fullName evidence="7">Shikimate kinase</fullName>
        <shortName evidence="7">SK</shortName>
        <ecNumber evidence="7">2.7.1.71</ecNumber>
    </recommendedName>
</protein>
<evidence type="ECO:0000256" key="2">
    <source>
        <dbReference type="ARBA" id="ARBA00022679"/>
    </source>
</evidence>
<keyword evidence="7" id="KW-0963">Cytoplasm</keyword>
<dbReference type="GO" id="GO:0005829">
    <property type="term" value="C:cytosol"/>
    <property type="evidence" value="ECO:0007669"/>
    <property type="project" value="TreeGrafter"/>
</dbReference>
<keyword evidence="4 7" id="KW-0418">Kinase</keyword>
<keyword evidence="5 7" id="KW-0067">ATP-binding</keyword>
<comment type="catalytic activity">
    <reaction evidence="7">
        <text>shikimate + ATP = 3-phosphoshikimate + ADP + H(+)</text>
        <dbReference type="Rhea" id="RHEA:13121"/>
        <dbReference type="ChEBI" id="CHEBI:15378"/>
        <dbReference type="ChEBI" id="CHEBI:30616"/>
        <dbReference type="ChEBI" id="CHEBI:36208"/>
        <dbReference type="ChEBI" id="CHEBI:145989"/>
        <dbReference type="ChEBI" id="CHEBI:456216"/>
        <dbReference type="EC" id="2.7.1.71"/>
    </reaction>
</comment>
<dbReference type="InterPro" id="IPR027417">
    <property type="entry name" value="P-loop_NTPase"/>
</dbReference>
<dbReference type="RefSeq" id="WP_125224122.1">
    <property type="nucleotide sequence ID" value="NZ_QUSX01000005.1"/>
</dbReference>
<sequence length="171" mass="19892">MKIILIGYMGSGKTTIGKRLSNYLEVKFLDLDDYIEEAEEMSIREIFKNRGEVYFRKKETEYLREVLDQNEDFVLSVGGGTPCFGINMQLINDATPNSVYIKSDLNVLSDRLMKEKEKRPLIADIAPEEFQEFIAKHLFERSFFYNQAHHTISNQNKTVEEVVIEIQKVLV</sequence>
<keyword evidence="6 7" id="KW-0057">Aromatic amino acid biosynthesis</keyword>
<name>A0A426REN8_9FLAO</name>
<organism evidence="8 9">
    <name type="scientific">Maribacter algicola</name>
    <dbReference type="NCBI Taxonomy" id="2498892"/>
    <lineage>
        <taxon>Bacteria</taxon>
        <taxon>Pseudomonadati</taxon>
        <taxon>Bacteroidota</taxon>
        <taxon>Flavobacteriia</taxon>
        <taxon>Flavobacteriales</taxon>
        <taxon>Flavobacteriaceae</taxon>
        <taxon>Maribacter</taxon>
    </lineage>
</organism>
<comment type="pathway">
    <text evidence="7">Metabolic intermediate biosynthesis; chorismate biosynthesis; chorismate from D-erythrose 4-phosphate and phosphoenolpyruvate: step 5/7.</text>
</comment>
<comment type="cofactor">
    <cofactor evidence="7">
        <name>Mg(2+)</name>
        <dbReference type="ChEBI" id="CHEBI:18420"/>
    </cofactor>
    <text evidence="7">Binds 1 Mg(2+) ion per subunit.</text>
</comment>
<keyword evidence="2 7" id="KW-0808">Transferase</keyword>
<keyword evidence="3 7" id="KW-0547">Nucleotide-binding</keyword>
<evidence type="ECO:0000256" key="7">
    <source>
        <dbReference type="HAMAP-Rule" id="MF_00109"/>
    </source>
</evidence>
<dbReference type="PRINTS" id="PR01100">
    <property type="entry name" value="SHIKIMTKNASE"/>
</dbReference>
<proteinExistence type="inferred from homology"/>
<dbReference type="SUPFAM" id="SSF52540">
    <property type="entry name" value="P-loop containing nucleoside triphosphate hydrolases"/>
    <property type="match status" value="1"/>
</dbReference>
<dbReference type="HAMAP" id="MF_00109">
    <property type="entry name" value="Shikimate_kinase"/>
    <property type="match status" value="1"/>
</dbReference>
<dbReference type="PANTHER" id="PTHR21087:SF16">
    <property type="entry name" value="SHIKIMATE KINASE 1, CHLOROPLASTIC"/>
    <property type="match status" value="1"/>
</dbReference>
<feature type="binding site" evidence="7">
    <location>
        <position position="141"/>
    </location>
    <ligand>
        <name>substrate</name>
    </ligand>
</feature>
<evidence type="ECO:0000256" key="4">
    <source>
        <dbReference type="ARBA" id="ARBA00022777"/>
    </source>
</evidence>